<reference evidence="16" key="1">
    <citation type="submission" date="2019-08" db="EMBL/GenBank/DDBJ databases">
        <title>The improved chromosome-level genome for the pearl oyster Pinctada fucata martensii using PacBio sequencing and Hi-C.</title>
        <authorList>
            <person name="Zheng Z."/>
        </authorList>
    </citation>
    <scope>NUCLEOTIDE SEQUENCE</scope>
    <source>
        <strain evidence="16">ZZ-2019</strain>
        <tissue evidence="16">Adductor muscle</tissue>
    </source>
</reference>
<keyword evidence="3" id="KW-1017">Isopeptide bond</keyword>
<dbReference type="Proteomes" id="UP001186944">
    <property type="component" value="Unassembled WGS sequence"/>
</dbReference>
<dbReference type="SUPFAM" id="SSF57850">
    <property type="entry name" value="RING/U-box"/>
    <property type="match status" value="1"/>
</dbReference>
<dbReference type="Pfam" id="PF21355">
    <property type="entry name" value="TRAF-mep_MATH"/>
    <property type="match status" value="1"/>
</dbReference>
<dbReference type="InterPro" id="IPR001841">
    <property type="entry name" value="Znf_RING"/>
</dbReference>
<evidence type="ECO:0000256" key="3">
    <source>
        <dbReference type="ARBA" id="ARBA00022499"/>
    </source>
</evidence>
<evidence type="ECO:0000256" key="2">
    <source>
        <dbReference type="ARBA" id="ARBA00022490"/>
    </source>
</evidence>
<organism evidence="16 17">
    <name type="scientific">Pinctada imbricata</name>
    <name type="common">Atlantic pearl-oyster</name>
    <name type="synonym">Pinctada martensii</name>
    <dbReference type="NCBI Taxonomy" id="66713"/>
    <lineage>
        <taxon>Eukaryota</taxon>
        <taxon>Metazoa</taxon>
        <taxon>Spiralia</taxon>
        <taxon>Lophotrochozoa</taxon>
        <taxon>Mollusca</taxon>
        <taxon>Bivalvia</taxon>
        <taxon>Autobranchia</taxon>
        <taxon>Pteriomorphia</taxon>
        <taxon>Pterioida</taxon>
        <taxon>Pterioidea</taxon>
        <taxon>Pteriidae</taxon>
        <taxon>Pinctada</taxon>
    </lineage>
</organism>
<feature type="domain" description="RING-type" evidence="13">
    <location>
        <begin position="45"/>
        <end position="86"/>
    </location>
</feature>
<comment type="caution">
    <text evidence="16">The sequence shown here is derived from an EMBL/GenBank/DDBJ whole genome shotgun (WGS) entry which is preliminary data.</text>
</comment>
<evidence type="ECO:0008006" key="18">
    <source>
        <dbReference type="Google" id="ProtNLM"/>
    </source>
</evidence>
<keyword evidence="9" id="KW-0832">Ubl conjugation</keyword>
<comment type="subcellular location">
    <subcellularLocation>
        <location evidence="1">Cytoplasm</location>
    </subcellularLocation>
</comment>
<dbReference type="Gene3D" id="2.60.210.10">
    <property type="entry name" value="Apoptosis, Tumor Necrosis Factor Receptor Associated Protein 2, Chain A"/>
    <property type="match status" value="1"/>
</dbReference>
<evidence type="ECO:0000256" key="8">
    <source>
        <dbReference type="ARBA" id="ARBA00022833"/>
    </source>
</evidence>
<dbReference type="GO" id="GO:0005737">
    <property type="term" value="C:cytoplasm"/>
    <property type="evidence" value="ECO:0007669"/>
    <property type="project" value="UniProtKB-SubCell"/>
</dbReference>
<keyword evidence="7 11" id="KW-0863">Zinc-finger</keyword>
<evidence type="ECO:0000256" key="12">
    <source>
        <dbReference type="SAM" id="Coils"/>
    </source>
</evidence>
<evidence type="ECO:0000256" key="11">
    <source>
        <dbReference type="PROSITE-ProRule" id="PRU00207"/>
    </source>
</evidence>
<dbReference type="GO" id="GO:0006915">
    <property type="term" value="P:apoptotic process"/>
    <property type="evidence" value="ECO:0007669"/>
    <property type="project" value="UniProtKB-KW"/>
</dbReference>
<dbReference type="InterPro" id="IPR012227">
    <property type="entry name" value="TNF_rcpt-assoc_TRAF_met"/>
</dbReference>
<evidence type="ECO:0000259" key="13">
    <source>
        <dbReference type="PROSITE" id="PS50089"/>
    </source>
</evidence>
<dbReference type="GO" id="GO:0005164">
    <property type="term" value="F:tumor necrosis factor receptor binding"/>
    <property type="evidence" value="ECO:0007669"/>
    <property type="project" value="TreeGrafter"/>
</dbReference>
<protein>
    <recommendedName>
        <fullName evidence="18">TNF receptor-associated factor 3</fullName>
    </recommendedName>
</protein>
<dbReference type="GO" id="GO:0043122">
    <property type="term" value="P:regulation of canonical NF-kappaB signal transduction"/>
    <property type="evidence" value="ECO:0007669"/>
    <property type="project" value="TreeGrafter"/>
</dbReference>
<dbReference type="SUPFAM" id="SSF57953">
    <property type="entry name" value="Trimerization domain of TRAF"/>
    <property type="match status" value="1"/>
</dbReference>
<dbReference type="PROSITE" id="PS50089">
    <property type="entry name" value="ZF_RING_2"/>
    <property type="match status" value="1"/>
</dbReference>
<evidence type="ECO:0000256" key="6">
    <source>
        <dbReference type="ARBA" id="ARBA00022737"/>
    </source>
</evidence>
<sequence>MSSVADSGIGSMQKLSVLSSMESSMRSPNDIHVPEFIDLPKGYVCIICASVLRNAMQLPCGHLLCETPCVDVLFDNKEEATCPIREEDCLEPFKKREVFKDVCTRKEVLLLKVYCPYRKQGCKEKFPWRVLNKHVAECQFRLVPCPNEGCNEQISANQLEEHRLKMCLYRPVICEYCGQTIPECELKKHYLDVCEKIPIPCPNKCGIGKLPRSEMTEHIKVCPMAPRSCAYKSIGCKFEGLEKEVSEHEQKATDIHLKLVIQFTHETSDRNQRLVQEMETIKEERDRLKKAIDDMHETNRKMKEEVDMFNKDFTKELKRKMVALTERVIKLERSIGNLPKRDLVERQERELSSLKEDQTQFQERVNRLERAGPIGGAGSEAPASGEVMVKTAQNERQLAIQDVKLAELDLRFQVLETANYEGVLMWKIRDYTRRKQEAVAGRTVSLYSQPFYTSRYGYKMCARVYLNGDGMGKGTHLSLFFVVMRGEYDALLQWPFQHRVTLMLLDQQDGRRHVHDSFQPDPTSSSFVRPTSEMNIATGCPLFVAHAVMETDTYKRDDTIFIKIKVTENTDRTSVVSDKLANMR</sequence>
<dbReference type="FunFam" id="2.60.210.10:FF:000001">
    <property type="entry name" value="TNF receptor-associated factor"/>
    <property type="match status" value="1"/>
</dbReference>
<dbReference type="GO" id="GO:0042981">
    <property type="term" value="P:regulation of apoptotic process"/>
    <property type="evidence" value="ECO:0007669"/>
    <property type="project" value="InterPro"/>
</dbReference>
<dbReference type="SUPFAM" id="SSF49599">
    <property type="entry name" value="TRAF domain-like"/>
    <property type="match status" value="3"/>
</dbReference>
<dbReference type="GO" id="GO:0008270">
    <property type="term" value="F:zinc ion binding"/>
    <property type="evidence" value="ECO:0007669"/>
    <property type="project" value="UniProtKB-KW"/>
</dbReference>
<dbReference type="PROSITE" id="PS50144">
    <property type="entry name" value="MATH"/>
    <property type="match status" value="1"/>
</dbReference>
<evidence type="ECO:0000256" key="10">
    <source>
        <dbReference type="ARBA" id="ARBA00023054"/>
    </source>
</evidence>
<dbReference type="SMART" id="SM00061">
    <property type="entry name" value="MATH"/>
    <property type="match status" value="1"/>
</dbReference>
<dbReference type="GO" id="GO:0007165">
    <property type="term" value="P:signal transduction"/>
    <property type="evidence" value="ECO:0007669"/>
    <property type="project" value="InterPro"/>
</dbReference>
<evidence type="ECO:0000256" key="7">
    <source>
        <dbReference type="ARBA" id="ARBA00022771"/>
    </source>
</evidence>
<dbReference type="InterPro" id="IPR049342">
    <property type="entry name" value="TRAF1-6_MATH_dom"/>
</dbReference>
<dbReference type="AlphaFoldDB" id="A0AA88XXN5"/>
<evidence type="ECO:0000256" key="1">
    <source>
        <dbReference type="ARBA" id="ARBA00004496"/>
    </source>
</evidence>
<dbReference type="InterPro" id="IPR002083">
    <property type="entry name" value="MATH/TRAF_dom"/>
</dbReference>
<keyword evidence="6" id="KW-0677">Repeat</keyword>
<keyword evidence="5 11" id="KW-0479">Metal-binding</keyword>
<evidence type="ECO:0000256" key="9">
    <source>
        <dbReference type="ARBA" id="ARBA00022843"/>
    </source>
</evidence>
<dbReference type="Pfam" id="PF02176">
    <property type="entry name" value="zf-TRAF"/>
    <property type="match status" value="2"/>
</dbReference>
<keyword evidence="17" id="KW-1185">Reference proteome</keyword>
<feature type="domain" description="TRAF-type" evidence="15">
    <location>
        <begin position="189"/>
        <end position="239"/>
    </location>
</feature>
<evidence type="ECO:0000256" key="4">
    <source>
        <dbReference type="ARBA" id="ARBA00022703"/>
    </source>
</evidence>
<keyword evidence="8 11" id="KW-0862">Zinc</keyword>
<feature type="zinc finger region" description="TRAF-type" evidence="11">
    <location>
        <begin position="134"/>
        <end position="187"/>
    </location>
</feature>
<feature type="domain" description="MATH" evidence="14">
    <location>
        <begin position="421"/>
        <end position="566"/>
    </location>
</feature>
<evidence type="ECO:0000259" key="15">
    <source>
        <dbReference type="PROSITE" id="PS50145"/>
    </source>
</evidence>
<evidence type="ECO:0000313" key="17">
    <source>
        <dbReference type="Proteomes" id="UP001186944"/>
    </source>
</evidence>
<keyword evidence="2" id="KW-0963">Cytoplasm</keyword>
<evidence type="ECO:0000259" key="14">
    <source>
        <dbReference type="PROSITE" id="PS50144"/>
    </source>
</evidence>
<feature type="domain" description="TRAF-type" evidence="15">
    <location>
        <begin position="134"/>
        <end position="187"/>
    </location>
</feature>
<keyword evidence="4" id="KW-0053">Apoptosis</keyword>
<dbReference type="PIRSF" id="PIRSF015614">
    <property type="entry name" value="TRAF"/>
    <property type="match status" value="1"/>
</dbReference>
<dbReference type="GO" id="GO:0009898">
    <property type="term" value="C:cytoplasmic side of plasma membrane"/>
    <property type="evidence" value="ECO:0007669"/>
    <property type="project" value="TreeGrafter"/>
</dbReference>
<feature type="zinc finger region" description="TRAF-type" evidence="11">
    <location>
        <begin position="189"/>
        <end position="239"/>
    </location>
</feature>
<dbReference type="InterPro" id="IPR001293">
    <property type="entry name" value="Znf_TRAF"/>
</dbReference>
<name>A0AA88XXN5_PINIB</name>
<dbReference type="PANTHER" id="PTHR10131">
    <property type="entry name" value="TNF RECEPTOR ASSOCIATED FACTOR"/>
    <property type="match status" value="1"/>
</dbReference>
<dbReference type="Gene3D" id="3.30.40.10">
    <property type="entry name" value="Zinc/RING finger domain, C3HC4 (zinc finger)"/>
    <property type="match status" value="3"/>
</dbReference>
<keyword evidence="10 12" id="KW-0175">Coiled coil</keyword>
<dbReference type="PANTHER" id="PTHR10131:SF153">
    <property type="entry name" value="RING-TYPE DOMAIN-CONTAINING PROTEIN"/>
    <property type="match status" value="1"/>
</dbReference>
<feature type="coiled-coil region" evidence="12">
    <location>
        <begin position="271"/>
        <end position="371"/>
    </location>
</feature>
<dbReference type="InterPro" id="IPR008974">
    <property type="entry name" value="TRAF-like"/>
</dbReference>
<evidence type="ECO:0000256" key="5">
    <source>
        <dbReference type="ARBA" id="ARBA00022723"/>
    </source>
</evidence>
<accession>A0AA88XXN5</accession>
<dbReference type="EMBL" id="VSWD01000009">
    <property type="protein sequence ID" value="KAK3093913.1"/>
    <property type="molecule type" value="Genomic_DNA"/>
</dbReference>
<gene>
    <name evidence="16" type="ORF">FSP39_021708</name>
</gene>
<dbReference type="InterPro" id="IPR013083">
    <property type="entry name" value="Znf_RING/FYVE/PHD"/>
</dbReference>
<evidence type="ECO:0000313" key="16">
    <source>
        <dbReference type="EMBL" id="KAK3093913.1"/>
    </source>
</evidence>
<proteinExistence type="predicted"/>
<dbReference type="PROSITE" id="PS50145">
    <property type="entry name" value="ZF_TRAF"/>
    <property type="match status" value="2"/>
</dbReference>